<dbReference type="Gene3D" id="3.30.559.10">
    <property type="entry name" value="Chloramphenicol acetyltransferase-like domain"/>
    <property type="match status" value="1"/>
</dbReference>
<organism evidence="2 3">
    <name type="scientific">Microbacterium pygmaeum</name>
    <dbReference type="NCBI Taxonomy" id="370764"/>
    <lineage>
        <taxon>Bacteria</taxon>
        <taxon>Bacillati</taxon>
        <taxon>Actinomycetota</taxon>
        <taxon>Actinomycetes</taxon>
        <taxon>Micrococcales</taxon>
        <taxon>Microbacteriaceae</taxon>
        <taxon>Microbacterium</taxon>
    </lineage>
</organism>
<dbReference type="EMBL" id="LT629692">
    <property type="protein sequence ID" value="SDH64381.1"/>
    <property type="molecule type" value="Genomic_DNA"/>
</dbReference>
<feature type="domain" description="O-acyltransferase WSD1-like N-terminal" evidence="1">
    <location>
        <begin position="66"/>
        <end position="196"/>
    </location>
</feature>
<dbReference type="OrthoDB" id="9810950at2"/>
<dbReference type="RefSeq" id="WP_091492960.1">
    <property type="nucleotide sequence ID" value="NZ_LT629692.1"/>
</dbReference>
<dbReference type="InterPro" id="IPR023213">
    <property type="entry name" value="CAT-like_dom_sf"/>
</dbReference>
<gene>
    <name evidence="2" type="ORF">SAMN04489810_3520</name>
</gene>
<dbReference type="AlphaFoldDB" id="A0A1G8E3H1"/>
<dbReference type="Pfam" id="PF03007">
    <property type="entry name" value="WS_DGAT_cat"/>
    <property type="match status" value="1"/>
</dbReference>
<dbReference type="Proteomes" id="UP000199009">
    <property type="component" value="Chromosome I"/>
</dbReference>
<reference evidence="2 3" key="1">
    <citation type="submission" date="2016-10" db="EMBL/GenBank/DDBJ databases">
        <authorList>
            <person name="de Groot N.N."/>
        </authorList>
    </citation>
    <scope>NUCLEOTIDE SEQUENCE [LARGE SCALE GENOMIC DNA]</scope>
    <source>
        <strain evidence="2 3">DSM 23142</strain>
    </source>
</reference>
<dbReference type="GO" id="GO:0045017">
    <property type="term" value="P:glycerolipid biosynthetic process"/>
    <property type="evidence" value="ECO:0007669"/>
    <property type="project" value="InterPro"/>
</dbReference>
<name>A0A1G8E3H1_9MICO</name>
<dbReference type="SUPFAM" id="SSF52777">
    <property type="entry name" value="CoA-dependent acyltransferases"/>
    <property type="match status" value="1"/>
</dbReference>
<keyword evidence="2" id="KW-0012">Acyltransferase</keyword>
<sequence>MATTDSAARVDQSTSPAPRGPYAEFMQIWEEGYVSNHISARVMQLPGLFITDGNGLRLPDGAIDRAKIREYIVATMGSHATFRVRLQRSFLGLSSPAWVPDEKFDIDRHIIFADRAVDFATADLRALSGDEDPVFSLKHPLWRVRITPLTDGRVAIGIMIHHASTDGLSGMKLFSSISQGGPDEEIPAPTDPFAGRRAAKAWELPFLALSQWWARQGSIGAAWKTYWTKPLLRRIRRVAARITLPLRFGRGGAAALRAALPPRHSAYRITDAALVGRRARELGGTLSDLQVSAMIGAWPGAERVVSLRFPVSFHSANEPHIRNNVRDMEVYGDADADLAATMTLVHRQVVERDDSKPPVPVPGFKIGYSTLLPWVSRPRYFCGAEMLEVAPFPASLGGDSLAVAGIMYRGKLFVGGNMPASLDVEATIGRVYELMSGQPDPGRS</sequence>
<evidence type="ECO:0000313" key="3">
    <source>
        <dbReference type="Proteomes" id="UP000199009"/>
    </source>
</evidence>
<evidence type="ECO:0000259" key="1">
    <source>
        <dbReference type="Pfam" id="PF03007"/>
    </source>
</evidence>
<proteinExistence type="predicted"/>
<dbReference type="InterPro" id="IPR004255">
    <property type="entry name" value="O-acyltransferase_WSD1_N"/>
</dbReference>
<accession>A0A1G8E3H1</accession>
<evidence type="ECO:0000313" key="2">
    <source>
        <dbReference type="EMBL" id="SDH64381.1"/>
    </source>
</evidence>
<protein>
    <submittedName>
        <fullName evidence="2">Wax ester synthase-like Acyl-CoA acyltransferase domain-containing protein</fullName>
    </submittedName>
</protein>
<dbReference type="GO" id="GO:0004144">
    <property type="term" value="F:diacylglycerol O-acyltransferase activity"/>
    <property type="evidence" value="ECO:0007669"/>
    <property type="project" value="InterPro"/>
</dbReference>
<keyword evidence="2" id="KW-0808">Transferase</keyword>
<dbReference type="STRING" id="370764.SAMN04489810_3520"/>
<keyword evidence="3" id="KW-1185">Reference proteome</keyword>